<dbReference type="PROSITE" id="PS50143">
    <property type="entry name" value="BIR_REPEAT_2"/>
    <property type="match status" value="1"/>
</dbReference>
<dbReference type="AlphaFoldDB" id="A0AAE0S5A6"/>
<reference evidence="2" key="3">
    <citation type="submission" date="2023-05" db="EMBL/GenBank/DDBJ databases">
        <authorList>
            <person name="Smith C.H."/>
        </authorList>
    </citation>
    <scope>NUCLEOTIDE SEQUENCE</scope>
    <source>
        <strain evidence="2">CHS0354</strain>
        <tissue evidence="2">Mantle</tissue>
    </source>
</reference>
<feature type="region of interest" description="Disordered" evidence="1">
    <location>
        <begin position="199"/>
        <end position="250"/>
    </location>
</feature>
<dbReference type="InterPro" id="IPR001370">
    <property type="entry name" value="BIR_rpt"/>
</dbReference>
<dbReference type="SUPFAM" id="SSF57924">
    <property type="entry name" value="Inhibitor of apoptosis (IAP) repeat"/>
    <property type="match status" value="1"/>
</dbReference>
<sequence>MPHRNIEFCLPSSLQVCFERLFNGPPISLEERMSYEWLLLQSLNAFPTSAWEISLWMVESGFYYTGQGTCTRCYIYNAEHEGWNNTDNLHAIHRQISSPNCPFLGGNPTYPNFPIIPDTVHNGNNIERSGSIATQSIPVLSEKTQSMIPEPYPQPIITSSIIPSSTLYLDKISVSPSASTNGCHQVYSETAQVEVRWENTEPRLKQQQTSRSPSTETSWPESSPRSTNLRHHQQPRIDAENTEYMNQGNSLLVLPACQEEDPHISGNGRTPRTP</sequence>
<gene>
    <name evidence="2" type="ORF">CHS0354_004535</name>
</gene>
<dbReference type="Gene3D" id="1.10.1170.10">
    <property type="entry name" value="Inhibitor Of Apoptosis Protein (2mihbC-IAP-1), Chain A"/>
    <property type="match status" value="1"/>
</dbReference>
<keyword evidence="3" id="KW-1185">Reference proteome</keyword>
<feature type="region of interest" description="Disordered" evidence="1">
    <location>
        <begin position="255"/>
        <end position="274"/>
    </location>
</feature>
<organism evidence="2 3">
    <name type="scientific">Potamilus streckersoni</name>
    <dbReference type="NCBI Taxonomy" id="2493646"/>
    <lineage>
        <taxon>Eukaryota</taxon>
        <taxon>Metazoa</taxon>
        <taxon>Spiralia</taxon>
        <taxon>Lophotrochozoa</taxon>
        <taxon>Mollusca</taxon>
        <taxon>Bivalvia</taxon>
        <taxon>Autobranchia</taxon>
        <taxon>Heteroconchia</taxon>
        <taxon>Palaeoheterodonta</taxon>
        <taxon>Unionida</taxon>
        <taxon>Unionoidea</taxon>
        <taxon>Unionidae</taxon>
        <taxon>Ambleminae</taxon>
        <taxon>Lampsilini</taxon>
        <taxon>Potamilus</taxon>
    </lineage>
</organism>
<comment type="caution">
    <text evidence="2">The sequence shown here is derived from an EMBL/GenBank/DDBJ whole genome shotgun (WGS) entry which is preliminary data.</text>
</comment>
<dbReference type="SMART" id="SM00238">
    <property type="entry name" value="BIR"/>
    <property type="match status" value="1"/>
</dbReference>
<name>A0AAE0S5A6_9BIVA</name>
<proteinExistence type="predicted"/>
<dbReference type="EMBL" id="JAEAOA010000333">
    <property type="protein sequence ID" value="KAK3585621.1"/>
    <property type="molecule type" value="Genomic_DNA"/>
</dbReference>
<evidence type="ECO:0000313" key="3">
    <source>
        <dbReference type="Proteomes" id="UP001195483"/>
    </source>
</evidence>
<evidence type="ECO:0000313" key="2">
    <source>
        <dbReference type="EMBL" id="KAK3585621.1"/>
    </source>
</evidence>
<accession>A0AAE0S5A6</accession>
<evidence type="ECO:0000256" key="1">
    <source>
        <dbReference type="SAM" id="MobiDB-lite"/>
    </source>
</evidence>
<dbReference type="Proteomes" id="UP001195483">
    <property type="component" value="Unassembled WGS sequence"/>
</dbReference>
<feature type="compositionally biased region" description="Low complexity" evidence="1">
    <location>
        <begin position="209"/>
        <end position="227"/>
    </location>
</feature>
<protein>
    <submittedName>
        <fullName evidence="2">Uncharacterized protein</fullName>
    </submittedName>
</protein>
<reference evidence="2" key="1">
    <citation type="journal article" date="2021" name="Genome Biol. Evol.">
        <title>A High-Quality Reference Genome for a Parasitic Bivalve with Doubly Uniparental Inheritance (Bivalvia: Unionida).</title>
        <authorList>
            <person name="Smith C.H."/>
        </authorList>
    </citation>
    <scope>NUCLEOTIDE SEQUENCE</scope>
    <source>
        <strain evidence="2">CHS0354</strain>
    </source>
</reference>
<reference evidence="2" key="2">
    <citation type="journal article" date="2021" name="Genome Biol. Evol.">
        <title>Developing a high-quality reference genome for a parasitic bivalve with doubly uniparental inheritance (Bivalvia: Unionida).</title>
        <authorList>
            <person name="Smith C.H."/>
        </authorList>
    </citation>
    <scope>NUCLEOTIDE SEQUENCE</scope>
    <source>
        <strain evidence="2">CHS0354</strain>
        <tissue evidence="2">Mantle</tissue>
    </source>
</reference>
<dbReference type="Pfam" id="PF00653">
    <property type="entry name" value="BIR"/>
    <property type="match status" value="1"/>
</dbReference>